<name>A0A133VA60_9EURY</name>
<feature type="region of interest" description="Disordered" evidence="2">
    <location>
        <begin position="366"/>
        <end position="433"/>
    </location>
</feature>
<dbReference type="Proteomes" id="UP000070565">
    <property type="component" value="Unassembled WGS sequence"/>
</dbReference>
<evidence type="ECO:0000313" key="3">
    <source>
        <dbReference type="EMBL" id="KXB03340.1"/>
    </source>
</evidence>
<organism evidence="3 4">
    <name type="scientific">candidate division MSBL1 archaeon SCGC-AAA261F19</name>
    <dbReference type="NCBI Taxonomy" id="1698275"/>
    <lineage>
        <taxon>Archaea</taxon>
        <taxon>Methanobacteriati</taxon>
        <taxon>Methanobacteriota</taxon>
        <taxon>candidate division MSBL1</taxon>
    </lineage>
</organism>
<feature type="compositionally biased region" description="Low complexity" evidence="2">
    <location>
        <begin position="415"/>
        <end position="427"/>
    </location>
</feature>
<keyword evidence="4" id="KW-1185">Reference proteome</keyword>
<evidence type="ECO:0000256" key="2">
    <source>
        <dbReference type="SAM" id="MobiDB-lite"/>
    </source>
</evidence>
<accession>A0A133VA60</accession>
<comment type="caution">
    <text evidence="3">The sequence shown here is derived from an EMBL/GenBank/DDBJ whole genome shotgun (WGS) entry which is preliminary data.</text>
</comment>
<protein>
    <recommendedName>
        <fullName evidence="5">Transposase</fullName>
    </recommendedName>
</protein>
<feature type="compositionally biased region" description="Basic and acidic residues" evidence="2">
    <location>
        <begin position="366"/>
        <end position="380"/>
    </location>
</feature>
<dbReference type="AlphaFoldDB" id="A0A133VA60"/>
<reference evidence="3 4" key="1">
    <citation type="journal article" date="2016" name="Sci. Rep.">
        <title>Metabolic traits of an uncultured archaeal lineage -MSBL1- from brine pools of the Red Sea.</title>
        <authorList>
            <person name="Mwirichia R."/>
            <person name="Alam I."/>
            <person name="Rashid M."/>
            <person name="Vinu M."/>
            <person name="Ba-Alawi W."/>
            <person name="Anthony Kamau A."/>
            <person name="Kamanda Ngugi D."/>
            <person name="Goker M."/>
            <person name="Klenk H.P."/>
            <person name="Bajic V."/>
            <person name="Stingl U."/>
        </authorList>
    </citation>
    <scope>NUCLEOTIDE SEQUENCE [LARGE SCALE GENOMIC DNA]</scope>
    <source>
        <strain evidence="3">SCGC-AAA261F19</strain>
    </source>
</reference>
<dbReference type="EMBL" id="LHXZ01000018">
    <property type="protein sequence ID" value="KXB03340.1"/>
    <property type="molecule type" value="Genomic_DNA"/>
</dbReference>
<feature type="compositionally biased region" description="Low complexity" evidence="2">
    <location>
        <begin position="395"/>
        <end position="407"/>
    </location>
</feature>
<evidence type="ECO:0008006" key="5">
    <source>
        <dbReference type="Google" id="ProtNLM"/>
    </source>
</evidence>
<dbReference type="PATRIC" id="fig|1698275.3.peg.177"/>
<dbReference type="NCBIfam" id="TIGR01766">
    <property type="entry name" value="IS200/IS605 family accessory protein TnpB-like domain"/>
    <property type="match status" value="1"/>
</dbReference>
<evidence type="ECO:0000313" key="4">
    <source>
        <dbReference type="Proteomes" id="UP000070565"/>
    </source>
</evidence>
<dbReference type="GO" id="GO:0003677">
    <property type="term" value="F:DNA binding"/>
    <property type="evidence" value="ECO:0007669"/>
    <property type="project" value="UniProtKB-KW"/>
</dbReference>
<evidence type="ECO:0000256" key="1">
    <source>
        <dbReference type="ARBA" id="ARBA00023125"/>
    </source>
</evidence>
<dbReference type="InterPro" id="IPR010095">
    <property type="entry name" value="Cas12f1-like_TNB"/>
</dbReference>
<sequence>MRMQSSCMRYSYNRLCENKPKSEIETGLKEKFPEINSRYRRGGYFRARANHGSAKELARSGELESPEKVVFGGRENLKRRERGEIANEEWRRLRNRQVFCRGDKSKGGNLNLRFVEKDGRLHLRVNVGDYKWIKIPAYLPPEARARVLKGEEAYGVRILREDGDYGLRVNFEEDHEPEVGFEKGRVGVDFNHQEIDLAATDEHGQFKGGKTIECSGLTSARGGKREWLVGNYAKEVVDYAKYRNRGLVVEDLDDVARGKPNQHEFVHAKFLEAVKRRAEREGVEVCEVNPEYTSVIGRWKYPSSHHITSHQASALVIARRGKGVHEKLRGLKTLAFEAMEAGEGEEDVPSRRVHSWSLWSLIGDLPSRKGAEHADPEPRPRRPSGRVSRRESRGMESPGASAPAERSSGGGGPPEGETVTPGSGPPTRSRVVA</sequence>
<proteinExistence type="predicted"/>
<keyword evidence="1" id="KW-0238">DNA-binding</keyword>
<gene>
    <name evidence="3" type="ORF">AKJ45_01825</name>
</gene>